<gene>
    <name evidence="2" type="ORF">OB236_36170</name>
</gene>
<organism evidence="2 3">
    <name type="scientific">Paenibacillus baimaensis</name>
    <dbReference type="NCBI Taxonomy" id="2982185"/>
    <lineage>
        <taxon>Bacteria</taxon>
        <taxon>Bacillati</taxon>
        <taxon>Bacillota</taxon>
        <taxon>Bacilli</taxon>
        <taxon>Bacillales</taxon>
        <taxon>Paenibacillaceae</taxon>
        <taxon>Paenibacillus</taxon>
    </lineage>
</organism>
<evidence type="ECO:0000313" key="2">
    <source>
        <dbReference type="EMBL" id="MCU6797576.1"/>
    </source>
</evidence>
<feature type="transmembrane region" description="Helical" evidence="1">
    <location>
        <begin position="192"/>
        <end position="209"/>
    </location>
</feature>
<comment type="caution">
    <text evidence="2">The sequence shown here is derived from an EMBL/GenBank/DDBJ whole genome shotgun (WGS) entry which is preliminary data.</text>
</comment>
<keyword evidence="1" id="KW-0812">Transmembrane</keyword>
<sequence length="348" mass="38773">MKNSKQNSNEGSVNSILPYLIVFALCLLLFVIYIYDTYPEDVFLGAVYFMVASIKVVALEAPGIDFPFTIPFFIGLIVYASMITPIVRNMYDGSPALISLFQLCFLMLVTSVIGLHFLNAWADNQLLTKTNAVLITIITYVLLRLCISYWYYKYPISSVITTKESSSLQVIPVAAGLVSRSVLPNESKHKQLVLLGLILTFFLGIYSYINTPSSLDHDKIMKEQISREPAAGTKLFNKEERNGIQTRDFNISGLTRGVSTRMLIWDFNSEDHDIVQILVDGKIIQDSFVLTNTPVAFTVPVPGVITIKGTQDQGGGLTYAVKFPQTRFTCFNIVAVNGVNTYTLLPKL</sequence>
<feature type="transmembrane region" description="Helical" evidence="1">
    <location>
        <begin position="99"/>
        <end position="121"/>
    </location>
</feature>
<proteinExistence type="predicted"/>
<feature type="transmembrane region" description="Helical" evidence="1">
    <location>
        <begin position="16"/>
        <end position="35"/>
    </location>
</feature>
<dbReference type="Proteomes" id="UP001652445">
    <property type="component" value="Unassembled WGS sequence"/>
</dbReference>
<evidence type="ECO:0000256" key="1">
    <source>
        <dbReference type="SAM" id="Phobius"/>
    </source>
</evidence>
<protein>
    <submittedName>
        <fullName evidence="2">Uncharacterized protein</fullName>
    </submittedName>
</protein>
<reference evidence="2 3" key="1">
    <citation type="submission" date="2022-09" db="EMBL/GenBank/DDBJ databases">
        <authorList>
            <person name="Han X.L."/>
            <person name="Wang Q."/>
            <person name="Lu T."/>
        </authorList>
    </citation>
    <scope>NUCLEOTIDE SEQUENCE [LARGE SCALE GENOMIC DNA]</scope>
    <source>
        <strain evidence="2 3">WQ 127069</strain>
    </source>
</reference>
<feature type="transmembrane region" description="Helical" evidence="1">
    <location>
        <begin position="133"/>
        <end position="152"/>
    </location>
</feature>
<feature type="transmembrane region" description="Helical" evidence="1">
    <location>
        <begin position="68"/>
        <end position="87"/>
    </location>
</feature>
<dbReference type="EMBL" id="JAOQIO010000121">
    <property type="protein sequence ID" value="MCU6797576.1"/>
    <property type="molecule type" value="Genomic_DNA"/>
</dbReference>
<name>A0ABT2UU74_9BACL</name>
<keyword evidence="3" id="KW-1185">Reference proteome</keyword>
<feature type="transmembrane region" description="Helical" evidence="1">
    <location>
        <begin position="42"/>
        <end position="62"/>
    </location>
</feature>
<dbReference type="RefSeq" id="WP_262688340.1">
    <property type="nucleotide sequence ID" value="NZ_JAOQIO010000121.1"/>
</dbReference>
<keyword evidence="1" id="KW-1133">Transmembrane helix</keyword>
<accession>A0ABT2UU74</accession>
<keyword evidence="1" id="KW-0472">Membrane</keyword>
<evidence type="ECO:0000313" key="3">
    <source>
        <dbReference type="Proteomes" id="UP001652445"/>
    </source>
</evidence>